<protein>
    <submittedName>
        <fullName evidence="1">Uncharacterized protein</fullName>
    </submittedName>
</protein>
<keyword evidence="2" id="KW-1185">Reference proteome</keyword>
<reference evidence="1" key="2">
    <citation type="submission" date="2022-01" db="EMBL/GenBank/DDBJ databases">
        <authorList>
            <person name="Yamashiro T."/>
            <person name="Shiraishi A."/>
            <person name="Satake H."/>
            <person name="Nakayama K."/>
        </authorList>
    </citation>
    <scope>NUCLEOTIDE SEQUENCE</scope>
</reference>
<comment type="caution">
    <text evidence="1">The sequence shown here is derived from an EMBL/GenBank/DDBJ whole genome shotgun (WGS) entry which is preliminary data.</text>
</comment>
<proteinExistence type="predicted"/>
<evidence type="ECO:0000313" key="1">
    <source>
        <dbReference type="EMBL" id="GJT30008.1"/>
    </source>
</evidence>
<gene>
    <name evidence="1" type="ORF">Tco_0910283</name>
</gene>
<reference evidence="1" key="1">
    <citation type="journal article" date="2022" name="Int. J. Mol. Sci.">
        <title>Draft Genome of Tanacetum Coccineum: Genomic Comparison of Closely Related Tanacetum-Family Plants.</title>
        <authorList>
            <person name="Yamashiro T."/>
            <person name="Shiraishi A."/>
            <person name="Nakayama K."/>
            <person name="Satake H."/>
        </authorList>
    </citation>
    <scope>NUCLEOTIDE SEQUENCE</scope>
</reference>
<organism evidence="1 2">
    <name type="scientific">Tanacetum coccineum</name>
    <dbReference type="NCBI Taxonomy" id="301880"/>
    <lineage>
        <taxon>Eukaryota</taxon>
        <taxon>Viridiplantae</taxon>
        <taxon>Streptophyta</taxon>
        <taxon>Embryophyta</taxon>
        <taxon>Tracheophyta</taxon>
        <taxon>Spermatophyta</taxon>
        <taxon>Magnoliopsida</taxon>
        <taxon>eudicotyledons</taxon>
        <taxon>Gunneridae</taxon>
        <taxon>Pentapetalae</taxon>
        <taxon>asterids</taxon>
        <taxon>campanulids</taxon>
        <taxon>Asterales</taxon>
        <taxon>Asteraceae</taxon>
        <taxon>Asteroideae</taxon>
        <taxon>Anthemideae</taxon>
        <taxon>Anthemidinae</taxon>
        <taxon>Tanacetum</taxon>
    </lineage>
</organism>
<dbReference type="Proteomes" id="UP001151760">
    <property type="component" value="Unassembled WGS sequence"/>
</dbReference>
<sequence>MAAVTMELRWWRDSGGGSVVEKGKGVVAVGGCEIGAEECATKDVKHAVAITSAQKNKGSLEAESIVRAASTRVRFRLSTTPFYSGVRGVDV</sequence>
<accession>A0ABQ5CST4</accession>
<evidence type="ECO:0000313" key="2">
    <source>
        <dbReference type="Proteomes" id="UP001151760"/>
    </source>
</evidence>
<name>A0ABQ5CST4_9ASTR</name>
<dbReference type="EMBL" id="BQNB010014589">
    <property type="protein sequence ID" value="GJT30008.1"/>
    <property type="molecule type" value="Genomic_DNA"/>
</dbReference>